<organism evidence="1 2">
    <name type="scientific">Dactylosporangium darangshiense</name>
    <dbReference type="NCBI Taxonomy" id="579108"/>
    <lineage>
        <taxon>Bacteria</taxon>
        <taxon>Bacillati</taxon>
        <taxon>Actinomycetota</taxon>
        <taxon>Actinomycetes</taxon>
        <taxon>Micromonosporales</taxon>
        <taxon>Micromonosporaceae</taxon>
        <taxon>Dactylosporangium</taxon>
    </lineage>
</organism>
<proteinExistence type="predicted"/>
<sequence>MTLFGYTLPLSPSGRSSLVPPPPWHFSGEVVMVEYLADPDVVTSFMPPGLEPGDRPGLAAAIFGDWQSCTDDATELLDPVRSQYRECYVALAATWQGEPVARCPFCWVDKDFSLVRGLIQGYPKKMGSIGITRAFGIGRATPQDGAGAQFAGTLAAGERRLVEARVALTAPAPAPALMLAPLVHSRCFPSWDPATAGVDELVTGGSTDQWIDNVWAGDAELTIFDSPHDEVSLLKPVEVLGGYRFSFAETIAGGRLLSATGR</sequence>
<accession>A0ABP8DU00</accession>
<dbReference type="SUPFAM" id="SSF160104">
    <property type="entry name" value="Acetoacetate decarboxylase-like"/>
    <property type="match status" value="1"/>
</dbReference>
<dbReference type="InterPro" id="IPR023375">
    <property type="entry name" value="ADC_dom_sf"/>
</dbReference>
<dbReference type="Proteomes" id="UP001500620">
    <property type="component" value="Unassembled WGS sequence"/>
</dbReference>
<keyword evidence="2" id="KW-1185">Reference proteome</keyword>
<evidence type="ECO:0000313" key="1">
    <source>
        <dbReference type="EMBL" id="GAA4263446.1"/>
    </source>
</evidence>
<dbReference type="EMBL" id="BAABAT010000069">
    <property type="protein sequence ID" value="GAA4263446.1"/>
    <property type="molecule type" value="Genomic_DNA"/>
</dbReference>
<dbReference type="Pfam" id="PF06314">
    <property type="entry name" value="ADC"/>
    <property type="match status" value="1"/>
</dbReference>
<comment type="caution">
    <text evidence="1">The sequence shown here is derived from an EMBL/GenBank/DDBJ whole genome shotgun (WGS) entry which is preliminary data.</text>
</comment>
<dbReference type="InterPro" id="IPR010451">
    <property type="entry name" value="Acetoacetate_decarboxylase"/>
</dbReference>
<dbReference type="RefSeq" id="WP_345142786.1">
    <property type="nucleotide sequence ID" value="NZ_BAABAT010000069.1"/>
</dbReference>
<protein>
    <submittedName>
        <fullName evidence="1">Acetoacetate decarboxylase family protein</fullName>
    </submittedName>
</protein>
<evidence type="ECO:0000313" key="2">
    <source>
        <dbReference type="Proteomes" id="UP001500620"/>
    </source>
</evidence>
<name>A0ABP8DU00_9ACTN</name>
<reference evidence="2" key="1">
    <citation type="journal article" date="2019" name="Int. J. Syst. Evol. Microbiol.">
        <title>The Global Catalogue of Microorganisms (GCM) 10K type strain sequencing project: providing services to taxonomists for standard genome sequencing and annotation.</title>
        <authorList>
            <consortium name="The Broad Institute Genomics Platform"/>
            <consortium name="The Broad Institute Genome Sequencing Center for Infectious Disease"/>
            <person name="Wu L."/>
            <person name="Ma J."/>
        </authorList>
    </citation>
    <scope>NUCLEOTIDE SEQUENCE [LARGE SCALE GENOMIC DNA]</scope>
    <source>
        <strain evidence="2">JCM 17441</strain>
    </source>
</reference>
<gene>
    <name evidence="1" type="ORF">GCM10022255_108070</name>
</gene>
<dbReference type="Gene3D" id="2.40.400.10">
    <property type="entry name" value="Acetoacetate decarboxylase-like"/>
    <property type="match status" value="1"/>
</dbReference>